<gene>
    <name evidence="7" type="ORF">ACFSB2_11920</name>
</gene>
<dbReference type="Gene3D" id="2.60.120.200">
    <property type="match status" value="1"/>
</dbReference>
<dbReference type="PANTHER" id="PTHR43806:SF11">
    <property type="entry name" value="CEREVISIN-RELATED"/>
    <property type="match status" value="1"/>
</dbReference>
<dbReference type="PROSITE" id="PS00137">
    <property type="entry name" value="SUBTILASE_HIS"/>
    <property type="match status" value="1"/>
</dbReference>
<protein>
    <submittedName>
        <fullName evidence="7">S8 family serine peptidase</fullName>
    </submittedName>
</protein>
<dbReference type="InterPro" id="IPR036852">
    <property type="entry name" value="Peptidase_S8/S53_dom_sf"/>
</dbReference>
<dbReference type="RefSeq" id="WP_377943273.1">
    <property type="nucleotide sequence ID" value="NZ_JBHUCX010000028.1"/>
</dbReference>
<comment type="similarity">
    <text evidence="1 5">Belongs to the peptidase S8 family.</text>
</comment>
<name>A0ABW4JG67_9BACL</name>
<dbReference type="PROSITE" id="PS51892">
    <property type="entry name" value="SUBTILASE"/>
    <property type="match status" value="1"/>
</dbReference>
<dbReference type="Gene3D" id="3.40.50.200">
    <property type="entry name" value="Peptidase S8/S53 domain"/>
    <property type="match status" value="1"/>
</dbReference>
<evidence type="ECO:0000256" key="4">
    <source>
        <dbReference type="ARBA" id="ARBA00022825"/>
    </source>
</evidence>
<reference evidence="8" key="1">
    <citation type="journal article" date="2019" name="Int. J. Syst. Evol. Microbiol.">
        <title>The Global Catalogue of Microorganisms (GCM) 10K type strain sequencing project: providing services to taxonomists for standard genome sequencing and annotation.</title>
        <authorList>
            <consortium name="The Broad Institute Genomics Platform"/>
            <consortium name="The Broad Institute Genome Sequencing Center for Infectious Disease"/>
            <person name="Wu L."/>
            <person name="Ma J."/>
        </authorList>
    </citation>
    <scope>NUCLEOTIDE SEQUENCE [LARGE SCALE GENOMIC DNA]</scope>
    <source>
        <strain evidence="8">CGMCC 1.12286</strain>
    </source>
</reference>
<evidence type="ECO:0000256" key="2">
    <source>
        <dbReference type="ARBA" id="ARBA00022670"/>
    </source>
</evidence>
<evidence type="ECO:0000256" key="3">
    <source>
        <dbReference type="ARBA" id="ARBA00022801"/>
    </source>
</evidence>
<dbReference type="Pfam" id="PF00082">
    <property type="entry name" value="Peptidase_S8"/>
    <property type="match status" value="1"/>
</dbReference>
<feature type="active site" description="Charge relay system" evidence="5">
    <location>
        <position position="126"/>
    </location>
</feature>
<dbReference type="EMBL" id="JBHUCX010000028">
    <property type="protein sequence ID" value="MFD1675401.1"/>
    <property type="molecule type" value="Genomic_DNA"/>
</dbReference>
<feature type="active site" description="Charge relay system" evidence="5">
    <location>
        <position position="356"/>
    </location>
</feature>
<evidence type="ECO:0000256" key="5">
    <source>
        <dbReference type="PROSITE-ProRule" id="PRU01240"/>
    </source>
</evidence>
<organism evidence="7 8">
    <name type="scientific">Alicyclobacillus fodiniaquatilis</name>
    <dbReference type="NCBI Taxonomy" id="1661150"/>
    <lineage>
        <taxon>Bacteria</taxon>
        <taxon>Bacillati</taxon>
        <taxon>Bacillota</taxon>
        <taxon>Bacilli</taxon>
        <taxon>Bacillales</taxon>
        <taxon>Alicyclobacillaceae</taxon>
        <taxon>Alicyclobacillus</taxon>
    </lineage>
</organism>
<dbReference type="SUPFAM" id="SSF49899">
    <property type="entry name" value="Concanavalin A-like lectins/glucanases"/>
    <property type="match status" value="1"/>
</dbReference>
<dbReference type="PANTHER" id="PTHR43806">
    <property type="entry name" value="PEPTIDASE S8"/>
    <property type="match status" value="1"/>
</dbReference>
<dbReference type="InterPro" id="IPR015500">
    <property type="entry name" value="Peptidase_S8_subtilisin-rel"/>
</dbReference>
<dbReference type="PRINTS" id="PR00723">
    <property type="entry name" value="SUBTILISIN"/>
</dbReference>
<proteinExistence type="inferred from homology"/>
<dbReference type="InterPro" id="IPR000209">
    <property type="entry name" value="Peptidase_S8/S53_dom"/>
</dbReference>
<evidence type="ECO:0000313" key="7">
    <source>
        <dbReference type="EMBL" id="MFD1675401.1"/>
    </source>
</evidence>
<keyword evidence="8" id="KW-1185">Reference proteome</keyword>
<keyword evidence="2 5" id="KW-0645">Protease</keyword>
<evidence type="ECO:0000313" key="8">
    <source>
        <dbReference type="Proteomes" id="UP001597079"/>
    </source>
</evidence>
<feature type="domain" description="Peptidase S8/S53" evidence="6">
    <location>
        <begin position="117"/>
        <end position="388"/>
    </location>
</feature>
<keyword evidence="3 5" id="KW-0378">Hydrolase</keyword>
<dbReference type="SUPFAM" id="SSF52743">
    <property type="entry name" value="Subtilisin-like"/>
    <property type="match status" value="1"/>
</dbReference>
<dbReference type="InterPro" id="IPR050131">
    <property type="entry name" value="Peptidase_S8_subtilisin-like"/>
</dbReference>
<keyword evidence="4 5" id="KW-0720">Serine protease</keyword>
<evidence type="ECO:0000256" key="1">
    <source>
        <dbReference type="ARBA" id="ARBA00011073"/>
    </source>
</evidence>
<dbReference type="PROSITE" id="PS00138">
    <property type="entry name" value="SUBTILASE_SER"/>
    <property type="match status" value="1"/>
</dbReference>
<evidence type="ECO:0000259" key="6">
    <source>
        <dbReference type="Pfam" id="PF00082"/>
    </source>
</evidence>
<sequence>MTTKVIVTFKAASDPAIIEEVGGEIWNHLGTLPNILIADVPDDQVSILQQNAAISSVDIDQQRAFKTHARRGPSGIHALGNIAASTPSGQISAVGYFQNYPIAQLKLLEYHKRGITGKGVKVCVIDSGAQECSALKLAGGWNCLDNSPTGWTDIYWHGTACCGCVAMSGMGGDMGEDPDIGEAYFIGAAPDVELYACQIYTGTNGDQGFTDSAIITSFEWCIANQMDIVSISWYADEVTQAVNDALTAMTDAGIIVCVAGGNSGTSDPTADNVEWPGNIAGMTTISGTNRVMGRCDWTNTYDASANTPDDIENYPCSGPAIQFGAPAGEWPEHIYSIMPNSHDAISDDETMLWGTSASAPFFAGIVALYKQAYPDYTPDQILAAIKAACINPTGAQGIGAGIPQPDKGIMSRPVYSPTGLYFDGSYAYASIPYGPGILLSENFTIEIRCSLMLGTLGFYLIQYKNGTSGEYWDIYMGDCLELDYAYSSSKGDKGGGCVCDAVPVGDNGLHTHTFVVKGTTYKIFTDGILLNTYTLKGPFISFPNADWYIGRDPGGYYGIEHVLNTFRVYNQTALDDDQVMQNALGNVQREGISWEFVSDGKTTDVLTDTSGNGLNGIVVGGVGTRG</sequence>
<dbReference type="Pfam" id="PF13385">
    <property type="entry name" value="Laminin_G_3"/>
    <property type="match status" value="1"/>
</dbReference>
<dbReference type="InterPro" id="IPR023828">
    <property type="entry name" value="Peptidase_S8_Ser-AS"/>
</dbReference>
<dbReference type="InterPro" id="IPR022398">
    <property type="entry name" value="Peptidase_S8_His-AS"/>
</dbReference>
<dbReference type="Proteomes" id="UP001597079">
    <property type="component" value="Unassembled WGS sequence"/>
</dbReference>
<dbReference type="InterPro" id="IPR013320">
    <property type="entry name" value="ConA-like_dom_sf"/>
</dbReference>
<feature type="active site" description="Charge relay system" evidence="5">
    <location>
        <position position="157"/>
    </location>
</feature>
<accession>A0ABW4JG67</accession>
<comment type="caution">
    <text evidence="7">The sequence shown here is derived from an EMBL/GenBank/DDBJ whole genome shotgun (WGS) entry which is preliminary data.</text>
</comment>